<dbReference type="HOGENOM" id="CLU_2414706_0_0_1"/>
<keyword evidence="1" id="KW-0812">Transmembrane</keyword>
<keyword evidence="1" id="KW-1133">Transmembrane helix</keyword>
<keyword evidence="3" id="KW-1185">Reference proteome</keyword>
<proteinExistence type="predicted"/>
<evidence type="ECO:0000256" key="1">
    <source>
        <dbReference type="SAM" id="Phobius"/>
    </source>
</evidence>
<feature type="transmembrane region" description="Helical" evidence="1">
    <location>
        <begin position="6"/>
        <end position="29"/>
    </location>
</feature>
<reference evidence="2 3" key="1">
    <citation type="submission" date="2014-06" db="EMBL/GenBank/DDBJ databases">
        <title>Evolutionary Origins and Diversification of the Mycorrhizal Mutualists.</title>
        <authorList>
            <consortium name="DOE Joint Genome Institute"/>
            <consortium name="Mycorrhizal Genomics Consortium"/>
            <person name="Kohler A."/>
            <person name="Kuo A."/>
            <person name="Nagy L.G."/>
            <person name="Floudas D."/>
            <person name="Copeland A."/>
            <person name="Barry K.W."/>
            <person name="Cichocki N."/>
            <person name="Veneault-Fourrey C."/>
            <person name="LaButti K."/>
            <person name="Lindquist E.A."/>
            <person name="Lipzen A."/>
            <person name="Lundell T."/>
            <person name="Morin E."/>
            <person name="Murat C."/>
            <person name="Riley R."/>
            <person name="Ohm R."/>
            <person name="Sun H."/>
            <person name="Tunlid A."/>
            <person name="Henrissat B."/>
            <person name="Grigoriev I.V."/>
            <person name="Hibbett D.S."/>
            <person name="Martin F."/>
        </authorList>
    </citation>
    <scope>NUCLEOTIDE SEQUENCE [LARGE SCALE GENOMIC DNA]</scope>
    <source>
        <strain evidence="2 3">SS14</strain>
    </source>
</reference>
<gene>
    <name evidence="2" type="ORF">M422DRAFT_248209</name>
</gene>
<protein>
    <submittedName>
        <fullName evidence="2">Uncharacterized protein</fullName>
    </submittedName>
</protein>
<evidence type="ECO:0000313" key="2">
    <source>
        <dbReference type="EMBL" id="KIJ48047.1"/>
    </source>
</evidence>
<dbReference type="Proteomes" id="UP000054279">
    <property type="component" value="Unassembled WGS sequence"/>
</dbReference>
<sequence>MKKGNTISLLLVSSLDSVLLPHVGMCVLWRQKLGMILTGWQAAIPCISANKLLLNIRKRMFCEEYLCRTLGYQEGSPEVKEAAVMTVASMDD</sequence>
<keyword evidence="1" id="KW-0472">Membrane</keyword>
<organism evidence="2 3">
    <name type="scientific">Sphaerobolus stellatus (strain SS14)</name>
    <dbReference type="NCBI Taxonomy" id="990650"/>
    <lineage>
        <taxon>Eukaryota</taxon>
        <taxon>Fungi</taxon>
        <taxon>Dikarya</taxon>
        <taxon>Basidiomycota</taxon>
        <taxon>Agaricomycotina</taxon>
        <taxon>Agaricomycetes</taxon>
        <taxon>Phallomycetidae</taxon>
        <taxon>Geastrales</taxon>
        <taxon>Sphaerobolaceae</taxon>
        <taxon>Sphaerobolus</taxon>
    </lineage>
</organism>
<evidence type="ECO:0000313" key="3">
    <source>
        <dbReference type="Proteomes" id="UP000054279"/>
    </source>
</evidence>
<dbReference type="EMBL" id="KN837099">
    <property type="protein sequence ID" value="KIJ48047.1"/>
    <property type="molecule type" value="Genomic_DNA"/>
</dbReference>
<dbReference type="AlphaFoldDB" id="A0A0C9VWB2"/>
<accession>A0A0C9VWB2</accession>
<name>A0A0C9VWB2_SPHS4</name>